<accession>A0AAE1BCD9</accession>
<dbReference type="PANTHER" id="PTHR46641:SF2">
    <property type="entry name" value="FMRFAMIDE RECEPTOR"/>
    <property type="match status" value="1"/>
</dbReference>
<dbReference type="InterPro" id="IPR052954">
    <property type="entry name" value="GPCR-Ligand_Int"/>
</dbReference>
<comment type="subcellular location">
    <subcellularLocation>
        <location evidence="1">Membrane</location>
    </subcellularLocation>
</comment>
<keyword evidence="4 5" id="KW-0472">Membrane</keyword>
<keyword evidence="3 5" id="KW-1133">Transmembrane helix</keyword>
<dbReference type="InterPro" id="IPR017452">
    <property type="entry name" value="GPCR_Rhodpsn_7TM"/>
</dbReference>
<evidence type="ECO:0000256" key="5">
    <source>
        <dbReference type="SAM" id="Phobius"/>
    </source>
</evidence>
<feature type="transmembrane region" description="Helical" evidence="5">
    <location>
        <begin position="365"/>
        <end position="389"/>
    </location>
</feature>
<evidence type="ECO:0000259" key="6">
    <source>
        <dbReference type="PROSITE" id="PS50262"/>
    </source>
</evidence>
<dbReference type="AlphaFoldDB" id="A0AAE1BCD9"/>
<dbReference type="GO" id="GO:0016020">
    <property type="term" value="C:membrane"/>
    <property type="evidence" value="ECO:0007669"/>
    <property type="project" value="UniProtKB-SubCell"/>
</dbReference>
<keyword evidence="2 5" id="KW-0812">Transmembrane</keyword>
<evidence type="ECO:0000256" key="4">
    <source>
        <dbReference type="ARBA" id="ARBA00023136"/>
    </source>
</evidence>
<feature type="transmembrane region" description="Helical" evidence="5">
    <location>
        <begin position="58"/>
        <end position="85"/>
    </location>
</feature>
<evidence type="ECO:0000313" key="7">
    <source>
        <dbReference type="EMBL" id="KAK3803290.1"/>
    </source>
</evidence>
<evidence type="ECO:0000256" key="2">
    <source>
        <dbReference type="ARBA" id="ARBA00022692"/>
    </source>
</evidence>
<feature type="transmembrane region" description="Helical" evidence="5">
    <location>
        <begin position="142"/>
        <end position="160"/>
    </location>
</feature>
<organism evidence="7 8">
    <name type="scientific">Elysia crispata</name>
    <name type="common">lettuce slug</name>
    <dbReference type="NCBI Taxonomy" id="231223"/>
    <lineage>
        <taxon>Eukaryota</taxon>
        <taxon>Metazoa</taxon>
        <taxon>Spiralia</taxon>
        <taxon>Lophotrochozoa</taxon>
        <taxon>Mollusca</taxon>
        <taxon>Gastropoda</taxon>
        <taxon>Heterobranchia</taxon>
        <taxon>Euthyneura</taxon>
        <taxon>Panpulmonata</taxon>
        <taxon>Sacoglossa</taxon>
        <taxon>Placobranchoidea</taxon>
        <taxon>Plakobranchidae</taxon>
        <taxon>Elysia</taxon>
    </lineage>
</organism>
<dbReference type="GO" id="GO:0008528">
    <property type="term" value="F:G protein-coupled peptide receptor activity"/>
    <property type="evidence" value="ECO:0007669"/>
    <property type="project" value="InterPro"/>
</dbReference>
<dbReference type="PROSITE" id="PS50262">
    <property type="entry name" value="G_PROTEIN_RECEP_F1_2"/>
    <property type="match status" value="1"/>
</dbReference>
<comment type="caution">
    <text evidence="7">The sequence shown here is derived from an EMBL/GenBank/DDBJ whole genome shotgun (WGS) entry which is preliminary data.</text>
</comment>
<dbReference type="InterPro" id="IPR019427">
    <property type="entry name" value="7TM_GPCR_serpentine_rcpt_Srw"/>
</dbReference>
<evidence type="ECO:0000256" key="1">
    <source>
        <dbReference type="ARBA" id="ARBA00004370"/>
    </source>
</evidence>
<keyword evidence="8" id="KW-1185">Reference proteome</keyword>
<feature type="domain" description="G-protein coupled receptors family 1 profile" evidence="6">
    <location>
        <begin position="36"/>
        <end position="424"/>
    </location>
</feature>
<dbReference type="EMBL" id="JAWDGP010000167">
    <property type="protein sequence ID" value="KAK3803290.1"/>
    <property type="molecule type" value="Genomic_DNA"/>
</dbReference>
<dbReference type="SUPFAM" id="SSF81321">
    <property type="entry name" value="Family A G protein-coupled receptor-like"/>
    <property type="match status" value="1"/>
</dbReference>
<feature type="transmembrane region" description="Helical" evidence="5">
    <location>
        <begin position="401"/>
        <end position="425"/>
    </location>
</feature>
<dbReference type="Pfam" id="PF10324">
    <property type="entry name" value="7TM_GPCR_Srw"/>
    <property type="match status" value="1"/>
</dbReference>
<sequence>MALNTTNVIDPISDRVRDILQYVNFVVLATAIGLFGVFTNIVNIVVYKRLGFKESMHVSLFAISLSDLGSLLTLLWTCVCANPAIVSSPLDIIPMEFQYLTGGVPHSRFMRITCWLTVLVTIERCMCLVSPHNVKRIFTPRSSTITCVLIFVFFLLTQTLNNLSYRLDWKFDKAENRSRIGVVPTSLLKHVRPFSVALNIALQFLSLSAILVSNFTLLYFLRKKMSWRNLVSGQMNTSREIEFHSSDSAVRRLNRQRTVTPQLLRGASEDTAVVASSRYLAPNTSGSSVAIIASRQTLQRSQLSKTPKTQQTTADNVGQTAILSSVAKTPAMITPIGITTNTTFSAAINSSAIAVGRDQKLCRMILLLSAIMILAYLPSTICLVLAAIYKEFGMSQRLSNSFIVAYSITFVFEATNASVNIFLYYMMSSKYRHKLDKMARCFRRKSRRIRDVGFQQEGTG</sequence>
<name>A0AAE1BCD9_9GAST</name>
<proteinExistence type="predicted"/>
<dbReference type="Proteomes" id="UP001283361">
    <property type="component" value="Unassembled WGS sequence"/>
</dbReference>
<dbReference type="Gene3D" id="1.20.1070.10">
    <property type="entry name" value="Rhodopsin 7-helix transmembrane proteins"/>
    <property type="match status" value="2"/>
</dbReference>
<feature type="transmembrane region" description="Helical" evidence="5">
    <location>
        <begin position="22"/>
        <end position="46"/>
    </location>
</feature>
<gene>
    <name evidence="7" type="ORF">RRG08_021488</name>
</gene>
<evidence type="ECO:0000313" key="8">
    <source>
        <dbReference type="Proteomes" id="UP001283361"/>
    </source>
</evidence>
<dbReference type="PANTHER" id="PTHR46641">
    <property type="entry name" value="FMRFAMIDE RECEPTOR-RELATED"/>
    <property type="match status" value="1"/>
</dbReference>
<reference evidence="7" key="1">
    <citation type="journal article" date="2023" name="G3 (Bethesda)">
        <title>A reference genome for the long-term kleptoplast-retaining sea slug Elysia crispata morphotype clarki.</title>
        <authorList>
            <person name="Eastman K.E."/>
            <person name="Pendleton A.L."/>
            <person name="Shaikh M.A."/>
            <person name="Suttiyut T."/>
            <person name="Ogas R."/>
            <person name="Tomko P."/>
            <person name="Gavelis G."/>
            <person name="Widhalm J.R."/>
            <person name="Wisecaver J.H."/>
        </authorList>
    </citation>
    <scope>NUCLEOTIDE SEQUENCE</scope>
    <source>
        <strain evidence="7">ECLA1</strain>
    </source>
</reference>
<protein>
    <recommendedName>
        <fullName evidence="6">G-protein coupled receptors family 1 profile domain-containing protein</fullName>
    </recommendedName>
</protein>
<feature type="transmembrane region" description="Helical" evidence="5">
    <location>
        <begin position="196"/>
        <end position="221"/>
    </location>
</feature>
<evidence type="ECO:0000256" key="3">
    <source>
        <dbReference type="ARBA" id="ARBA00022989"/>
    </source>
</evidence>